<protein>
    <submittedName>
        <fullName evidence="2">Uncharacterized protein</fullName>
    </submittedName>
</protein>
<accession>A0AA40DVH6</accession>
<organism evidence="2 3">
    <name type="scientific">Lasiosphaeria miniovina</name>
    <dbReference type="NCBI Taxonomy" id="1954250"/>
    <lineage>
        <taxon>Eukaryota</taxon>
        <taxon>Fungi</taxon>
        <taxon>Dikarya</taxon>
        <taxon>Ascomycota</taxon>
        <taxon>Pezizomycotina</taxon>
        <taxon>Sordariomycetes</taxon>
        <taxon>Sordariomycetidae</taxon>
        <taxon>Sordariales</taxon>
        <taxon>Lasiosphaeriaceae</taxon>
        <taxon>Lasiosphaeria</taxon>
    </lineage>
</organism>
<sequence>MEERDEKPITREGIGKKRNRNWASFSGGKPEKGGVATANPQSSSIDDLHHTASHLPSLGEESGIL</sequence>
<dbReference type="GeneID" id="85325571"/>
<comment type="caution">
    <text evidence="2">The sequence shown here is derived from an EMBL/GenBank/DDBJ whole genome shotgun (WGS) entry which is preliminary data.</text>
</comment>
<reference evidence="2" key="1">
    <citation type="submission" date="2023-06" db="EMBL/GenBank/DDBJ databases">
        <title>Genome-scale phylogeny and comparative genomics of the fungal order Sordariales.</title>
        <authorList>
            <consortium name="Lawrence Berkeley National Laboratory"/>
            <person name="Hensen N."/>
            <person name="Bonometti L."/>
            <person name="Westerberg I."/>
            <person name="Brannstrom I.O."/>
            <person name="Guillou S."/>
            <person name="Cros-Aarteil S."/>
            <person name="Calhoun S."/>
            <person name="Haridas S."/>
            <person name="Kuo A."/>
            <person name="Mondo S."/>
            <person name="Pangilinan J."/>
            <person name="Riley R."/>
            <person name="LaButti K."/>
            <person name="Andreopoulos B."/>
            <person name="Lipzen A."/>
            <person name="Chen C."/>
            <person name="Yanf M."/>
            <person name="Daum C."/>
            <person name="Ng V."/>
            <person name="Clum A."/>
            <person name="Steindorff A."/>
            <person name="Ohm R."/>
            <person name="Martin F."/>
            <person name="Silar P."/>
            <person name="Natvig D."/>
            <person name="Lalanne C."/>
            <person name="Gautier V."/>
            <person name="Ament-velasquez S.L."/>
            <person name="Kruys A."/>
            <person name="Hutchinson M.I."/>
            <person name="Powell A.J."/>
            <person name="Barry K."/>
            <person name="Miller A.N."/>
            <person name="Grigoriev I.V."/>
            <person name="Debuchy R."/>
            <person name="Gladieux P."/>
            <person name="Thoren M.H."/>
            <person name="Johannesson H."/>
        </authorList>
    </citation>
    <scope>NUCLEOTIDE SEQUENCE</scope>
    <source>
        <strain evidence="2">SMH2392-1A</strain>
    </source>
</reference>
<feature type="region of interest" description="Disordered" evidence="1">
    <location>
        <begin position="1"/>
        <end position="65"/>
    </location>
</feature>
<evidence type="ECO:0000313" key="3">
    <source>
        <dbReference type="Proteomes" id="UP001172101"/>
    </source>
</evidence>
<evidence type="ECO:0000313" key="2">
    <source>
        <dbReference type="EMBL" id="KAK0713268.1"/>
    </source>
</evidence>
<proteinExistence type="predicted"/>
<evidence type="ECO:0000256" key="1">
    <source>
        <dbReference type="SAM" id="MobiDB-lite"/>
    </source>
</evidence>
<name>A0AA40DVH6_9PEZI</name>
<dbReference type="Proteomes" id="UP001172101">
    <property type="component" value="Unassembled WGS sequence"/>
</dbReference>
<keyword evidence="3" id="KW-1185">Reference proteome</keyword>
<gene>
    <name evidence="2" type="ORF">B0T26DRAFT_716927</name>
</gene>
<dbReference type="RefSeq" id="XP_060294591.1">
    <property type="nucleotide sequence ID" value="XM_060442301.1"/>
</dbReference>
<dbReference type="EMBL" id="JAUIRO010000005">
    <property type="protein sequence ID" value="KAK0713268.1"/>
    <property type="molecule type" value="Genomic_DNA"/>
</dbReference>
<dbReference type="AlphaFoldDB" id="A0AA40DVH6"/>
<feature type="compositionally biased region" description="Basic and acidic residues" evidence="1">
    <location>
        <begin position="1"/>
        <end position="15"/>
    </location>
</feature>